<dbReference type="Proteomes" id="UP001602370">
    <property type="component" value="Unassembled WGS sequence"/>
</dbReference>
<protein>
    <submittedName>
        <fullName evidence="1">Uncharacterized protein</fullName>
    </submittedName>
</protein>
<dbReference type="EMBL" id="JBIBDZ010000028">
    <property type="protein sequence ID" value="MFF5924388.1"/>
    <property type="molecule type" value="Genomic_DNA"/>
</dbReference>
<gene>
    <name evidence="1" type="ORF">ACFY8C_39875</name>
</gene>
<comment type="caution">
    <text evidence="1">The sequence shown here is derived from an EMBL/GenBank/DDBJ whole genome shotgun (WGS) entry which is preliminary data.</text>
</comment>
<evidence type="ECO:0000313" key="1">
    <source>
        <dbReference type="EMBL" id="MFF5924388.1"/>
    </source>
</evidence>
<reference evidence="1 2" key="1">
    <citation type="submission" date="2024-10" db="EMBL/GenBank/DDBJ databases">
        <title>The Natural Products Discovery Center: Release of the First 8490 Sequenced Strains for Exploring Actinobacteria Biosynthetic Diversity.</title>
        <authorList>
            <person name="Kalkreuter E."/>
            <person name="Kautsar S.A."/>
            <person name="Yang D."/>
            <person name="Bader C.D."/>
            <person name="Teijaro C.N."/>
            <person name="Fluegel L."/>
            <person name="Davis C.M."/>
            <person name="Simpson J.R."/>
            <person name="Lauterbach L."/>
            <person name="Steele A.D."/>
            <person name="Gui C."/>
            <person name="Meng S."/>
            <person name="Li G."/>
            <person name="Viehrig K."/>
            <person name="Ye F."/>
            <person name="Su P."/>
            <person name="Kiefer A.F."/>
            <person name="Nichols A."/>
            <person name="Cepeda A.J."/>
            <person name="Yan W."/>
            <person name="Fan B."/>
            <person name="Jiang Y."/>
            <person name="Adhikari A."/>
            <person name="Zheng C.-J."/>
            <person name="Schuster L."/>
            <person name="Cowan T.M."/>
            <person name="Smanski M.J."/>
            <person name="Chevrette M.G."/>
            <person name="De Carvalho L.P.S."/>
            <person name="Shen B."/>
        </authorList>
    </citation>
    <scope>NUCLEOTIDE SEQUENCE [LARGE SCALE GENOMIC DNA]</scope>
    <source>
        <strain evidence="1 2">NPDC012605</strain>
    </source>
</reference>
<evidence type="ECO:0000313" key="2">
    <source>
        <dbReference type="Proteomes" id="UP001602370"/>
    </source>
</evidence>
<name>A0ABW6Y3N0_9ACTN</name>
<organism evidence="1 2">
    <name type="scientific">Streptomyces flavochromogenes</name>
    <dbReference type="NCBI Taxonomy" id="68199"/>
    <lineage>
        <taxon>Bacteria</taxon>
        <taxon>Bacillati</taxon>
        <taxon>Actinomycetota</taxon>
        <taxon>Actinomycetes</taxon>
        <taxon>Kitasatosporales</taxon>
        <taxon>Streptomycetaceae</taxon>
        <taxon>Streptomyces</taxon>
    </lineage>
</organism>
<accession>A0ABW6Y3N0</accession>
<dbReference type="RefSeq" id="WP_359521281.1">
    <property type="nucleotide sequence ID" value="NZ_JBIBDZ010000028.1"/>
</dbReference>
<keyword evidence="2" id="KW-1185">Reference proteome</keyword>
<sequence>MPALTPDPGRADPHRHQAAAAFLMTLPEPWTLGPIRAHRLAPELLERCDLTGWRLDGRLRRRLTLHPEGVRDYGAVLTARIRDLRAPGAPREAKPRAACSRCGSLRSLVHGRTVCVACATAPPAPPALHQAELAAEVRAALRTARRAS</sequence>
<proteinExistence type="predicted"/>